<feature type="signal peptide" evidence="2">
    <location>
        <begin position="1"/>
        <end position="16"/>
    </location>
</feature>
<reference evidence="4" key="1">
    <citation type="journal article" date="2008" name="Nat. Genet.">
        <title>The Pristionchus pacificus genome provides a unique perspective on nematode lifestyle and parasitism.</title>
        <authorList>
            <person name="Dieterich C."/>
            <person name="Clifton S.W."/>
            <person name="Schuster L.N."/>
            <person name="Chinwalla A."/>
            <person name="Delehaunty K."/>
            <person name="Dinkelacker I."/>
            <person name="Fulton L."/>
            <person name="Fulton R."/>
            <person name="Godfrey J."/>
            <person name="Minx P."/>
            <person name="Mitreva M."/>
            <person name="Roeseler W."/>
            <person name="Tian H."/>
            <person name="Witte H."/>
            <person name="Yang S.P."/>
            <person name="Wilson R.K."/>
            <person name="Sommer R.J."/>
        </authorList>
    </citation>
    <scope>NUCLEOTIDE SEQUENCE [LARGE SCALE GENOMIC DNA]</scope>
    <source>
        <strain evidence="4">PS312</strain>
    </source>
</reference>
<protein>
    <submittedName>
        <fullName evidence="3">Uncharacterized protein</fullName>
    </submittedName>
</protein>
<gene>
    <name evidence="3" type="primary">WBGene00108579</name>
</gene>
<proteinExistence type="predicted"/>
<organism evidence="3 4">
    <name type="scientific">Pristionchus pacificus</name>
    <name type="common">Parasitic nematode worm</name>
    <dbReference type="NCBI Taxonomy" id="54126"/>
    <lineage>
        <taxon>Eukaryota</taxon>
        <taxon>Metazoa</taxon>
        <taxon>Ecdysozoa</taxon>
        <taxon>Nematoda</taxon>
        <taxon>Chromadorea</taxon>
        <taxon>Rhabditida</taxon>
        <taxon>Rhabditina</taxon>
        <taxon>Diplogasteromorpha</taxon>
        <taxon>Diplogasteroidea</taxon>
        <taxon>Neodiplogasteridae</taxon>
        <taxon>Pristionchus</taxon>
    </lineage>
</organism>
<dbReference type="Proteomes" id="UP000005239">
    <property type="component" value="Unassembled WGS sequence"/>
</dbReference>
<accession>A0A2A6CRC3</accession>
<feature type="region of interest" description="Disordered" evidence="1">
    <location>
        <begin position="267"/>
        <end position="310"/>
    </location>
</feature>
<sequence>MRLLLPLLLLLPSLHSMTVMESYERHLNDLTPPVLQKTSPRGPMRIKRYKCIEEYVDLPVSSTSESLSLFSRPLPPLNPNQDRNRLSLNQDREMVSANIDGSFGTAKTASIARLMESGADSGLMEGENDRIDKLNEGDDQLQRVEADHGGPISDEMMFFSDAAPPATRPTPPRQQEPAAAAAPTRNFFSPPLDKESAPPSPSFSPQFVPPSFSISSEQIDTVSSPFIQLPPPNTIASSRPISQIRVPASTGRALPAARPVQQLQQLQKLHSGGRSVNGDRELPDFDMSMDEGSRPTAPSGPPLFSAAAAAPASPAASPLIHHQSPPPSALFAISPTPLPPLPDFGAAPTFSLISRHASRTPDLLASPHQSGDVEDISVVPLNPSNPARGPKAIMRNAGAKKHLPLNSNEAEDIEPPHEFVSYGAKTFRSFNRNSTRPSFKSAEPTEKLWAFSSWKAEEV</sequence>
<evidence type="ECO:0000256" key="1">
    <source>
        <dbReference type="SAM" id="MobiDB-lite"/>
    </source>
</evidence>
<evidence type="ECO:0000313" key="4">
    <source>
        <dbReference type="Proteomes" id="UP000005239"/>
    </source>
</evidence>
<accession>A0A8R1UE47</accession>
<evidence type="ECO:0000256" key="2">
    <source>
        <dbReference type="SAM" id="SignalP"/>
    </source>
</evidence>
<name>A0A2A6CRC3_PRIPA</name>
<feature type="chain" id="PRO_5043601824" evidence="2">
    <location>
        <begin position="17"/>
        <end position="459"/>
    </location>
</feature>
<dbReference type="EnsemblMetazoa" id="PPA19025.1">
    <property type="protein sequence ID" value="PPA19025.1"/>
    <property type="gene ID" value="WBGene00108579"/>
</dbReference>
<reference evidence="3" key="2">
    <citation type="submission" date="2022-06" db="UniProtKB">
        <authorList>
            <consortium name="EnsemblMetazoa"/>
        </authorList>
    </citation>
    <scope>IDENTIFICATION</scope>
    <source>
        <strain evidence="3">PS312</strain>
    </source>
</reference>
<feature type="region of interest" description="Disordered" evidence="1">
    <location>
        <begin position="161"/>
        <end position="210"/>
    </location>
</feature>
<feature type="compositionally biased region" description="Low complexity" evidence="1">
    <location>
        <begin position="175"/>
        <end position="185"/>
    </location>
</feature>
<keyword evidence="2" id="KW-0732">Signal</keyword>
<keyword evidence="4" id="KW-1185">Reference proteome</keyword>
<dbReference type="AlphaFoldDB" id="A0A2A6CRC3"/>
<evidence type="ECO:0000313" key="3">
    <source>
        <dbReference type="EnsemblMetazoa" id="PPA19025.1"/>
    </source>
</evidence>